<evidence type="ECO:0000313" key="3">
    <source>
        <dbReference type="EnsemblPlants" id="AUR62006904-RA:cds"/>
    </source>
</evidence>
<reference evidence="3" key="1">
    <citation type="journal article" date="2017" name="Nature">
        <title>The genome of Chenopodium quinoa.</title>
        <authorList>
            <person name="Jarvis D.E."/>
            <person name="Ho Y.S."/>
            <person name="Lightfoot D.J."/>
            <person name="Schmoeckel S.M."/>
            <person name="Li B."/>
            <person name="Borm T.J.A."/>
            <person name="Ohyanagi H."/>
            <person name="Mineta K."/>
            <person name="Michell C.T."/>
            <person name="Saber N."/>
            <person name="Kharbatia N.M."/>
            <person name="Rupper R.R."/>
            <person name="Sharp A.R."/>
            <person name="Dally N."/>
            <person name="Boughton B.A."/>
            <person name="Woo Y.H."/>
            <person name="Gao G."/>
            <person name="Schijlen E.G.W.M."/>
            <person name="Guo X."/>
            <person name="Momin A.A."/>
            <person name="Negrao S."/>
            <person name="Al-Babili S."/>
            <person name="Gehring C."/>
            <person name="Roessner U."/>
            <person name="Jung C."/>
            <person name="Murphy K."/>
            <person name="Arold S.T."/>
            <person name="Gojobori T."/>
            <person name="van der Linden C.G."/>
            <person name="van Loo E.N."/>
            <person name="Jellen E.N."/>
            <person name="Maughan P.J."/>
            <person name="Tester M."/>
        </authorList>
    </citation>
    <scope>NUCLEOTIDE SEQUENCE [LARGE SCALE GENOMIC DNA]</scope>
    <source>
        <strain evidence="3">cv. PI 614886</strain>
    </source>
</reference>
<dbReference type="Gene3D" id="3.90.1300.10">
    <property type="entry name" value="Amidase signature (AS) domain"/>
    <property type="match status" value="1"/>
</dbReference>
<dbReference type="SUPFAM" id="SSF75304">
    <property type="entry name" value="Amidase signature (AS) enzymes"/>
    <property type="match status" value="1"/>
</dbReference>
<organism evidence="3 4">
    <name type="scientific">Chenopodium quinoa</name>
    <name type="common">Quinoa</name>
    <dbReference type="NCBI Taxonomy" id="63459"/>
    <lineage>
        <taxon>Eukaryota</taxon>
        <taxon>Viridiplantae</taxon>
        <taxon>Streptophyta</taxon>
        <taxon>Embryophyta</taxon>
        <taxon>Tracheophyta</taxon>
        <taxon>Spermatophyta</taxon>
        <taxon>Magnoliopsida</taxon>
        <taxon>eudicotyledons</taxon>
        <taxon>Gunneridae</taxon>
        <taxon>Pentapetalae</taxon>
        <taxon>Caryophyllales</taxon>
        <taxon>Chenopodiaceae</taxon>
        <taxon>Chenopodioideae</taxon>
        <taxon>Atripliceae</taxon>
        <taxon>Chenopodium</taxon>
    </lineage>
</organism>
<feature type="domain" description="Amidase" evidence="2">
    <location>
        <begin position="516"/>
        <end position="559"/>
    </location>
</feature>
<comment type="similarity">
    <text evidence="1">Belongs to the amidase family.</text>
</comment>
<dbReference type="EnsemblPlants" id="AUR62006904-RA">
    <property type="protein sequence ID" value="AUR62006904-RA:cds"/>
    <property type="gene ID" value="AUR62006904"/>
</dbReference>
<dbReference type="InterPro" id="IPR020556">
    <property type="entry name" value="Amidase_CS"/>
</dbReference>
<dbReference type="Gramene" id="AUR62006904-RA">
    <property type="protein sequence ID" value="AUR62006904-RA:cds"/>
    <property type="gene ID" value="AUR62006904"/>
</dbReference>
<evidence type="ECO:0000256" key="1">
    <source>
        <dbReference type="ARBA" id="ARBA00009199"/>
    </source>
</evidence>
<dbReference type="PROSITE" id="PS00571">
    <property type="entry name" value="AMIDASES"/>
    <property type="match status" value="1"/>
</dbReference>
<dbReference type="PANTHER" id="PTHR11895">
    <property type="entry name" value="TRANSAMIDASE"/>
    <property type="match status" value="1"/>
</dbReference>
<reference evidence="3" key="2">
    <citation type="submission" date="2021-03" db="UniProtKB">
        <authorList>
            <consortium name="EnsemblPlants"/>
        </authorList>
    </citation>
    <scope>IDENTIFICATION</scope>
</reference>
<protein>
    <recommendedName>
        <fullName evidence="2">Amidase domain-containing protein</fullName>
    </recommendedName>
</protein>
<dbReference type="InterPro" id="IPR000120">
    <property type="entry name" value="Amidase"/>
</dbReference>
<dbReference type="Proteomes" id="UP000596660">
    <property type="component" value="Unplaced"/>
</dbReference>
<proteinExistence type="inferred from homology"/>
<dbReference type="GO" id="GO:0016811">
    <property type="term" value="F:hydrolase activity, acting on carbon-nitrogen (but not peptide) bonds, in linear amides"/>
    <property type="evidence" value="ECO:0007669"/>
    <property type="project" value="UniProtKB-ARBA"/>
</dbReference>
<dbReference type="OMA" id="YGMSDTN"/>
<feature type="domain" description="Amidase" evidence="2">
    <location>
        <begin position="174"/>
        <end position="455"/>
    </location>
</feature>
<dbReference type="AlphaFoldDB" id="A0A803L4W5"/>
<dbReference type="Pfam" id="PF01425">
    <property type="entry name" value="Amidase"/>
    <property type="match status" value="2"/>
</dbReference>
<name>A0A803L4W5_CHEQI</name>
<keyword evidence="4" id="KW-1185">Reference proteome</keyword>
<evidence type="ECO:0000313" key="4">
    <source>
        <dbReference type="Proteomes" id="UP000596660"/>
    </source>
</evidence>
<evidence type="ECO:0000259" key="2">
    <source>
        <dbReference type="Pfam" id="PF01425"/>
    </source>
</evidence>
<accession>A0A803L4W5</accession>
<dbReference type="PANTHER" id="PTHR11895:SF67">
    <property type="entry name" value="AMIDASE DOMAIN-CONTAINING PROTEIN"/>
    <property type="match status" value="1"/>
</dbReference>
<sequence>MGFFRSESVIYKPVDEVDLGPESDEVYISPIVKAPRMAGILVKLFVWILECRIVGMMLLYFLKKDNLIHKLVSYAELEESPVYVPLHPSEDPPEQEVQCIKSNSNPCERVQEVLECLPSSSGSISSGTNPWFRRWTIMDYSEAYRSGVLTPSMVAERFIRAVGQSSNTKCNMSFFISCDAKNILEQAAESTLRHNKGEPLSVLDGVPIAIKDEIDCNPYPTTGGTKWLHKFRSCENDACCVERLRSCGALLVGKTNMHELGAGTSGINPHYGVTRNPYNTSRIAGGSSSGSAAVVSAGLCPVALGVDGGGSVRMPAALCGVVGFKPTFGRVPHTGVLPLNWTVGMVGILSGTVEDALITYAAISGQLLSEQPTFLAPKVKLPLLRPKTSIGDIKMARYGKWFDGCHSDIKLCCSHALDKLRKCYGWETVEVTIPDIETMRLAHYTTIGSECTAALDHLRQKLNSSEIGWDVRVALSIYGAFNGMEYIKSQKISVTAYLIKDDALKTGELDYINGAALVRYQIAGNFLGLPAVTVPIGYDAEGLPIGLQFIGKPWAEATLIHIASAVQVLCILDYKKPAVFYDLFKSI</sequence>
<dbReference type="InterPro" id="IPR036928">
    <property type="entry name" value="AS_sf"/>
</dbReference>
<dbReference type="InterPro" id="IPR023631">
    <property type="entry name" value="Amidase_dom"/>
</dbReference>